<proteinExistence type="predicted"/>
<dbReference type="Proteomes" id="UP000239425">
    <property type="component" value="Unassembled WGS sequence"/>
</dbReference>
<accession>A0A2S5R8B7</accession>
<dbReference type="AlphaFoldDB" id="A0A2S5R8B7"/>
<sequence length="194" mass="22685">MQETMQYADDHLDSSLLFTEKPYLYKNYPYKAMLPEYDFVLSESIKVQSKTSDLSILNFNELKDLAIIHDLLKTRVPLSDQFSIIGAGSTLVIFNTLQKKIYYSEKLNTAIVFEIKNETLYIQEIISSKQHQLIDIIELISGTFDKVILQFCPDRFLAEKDYMAKLATPECCVMFSKKLTCEAKYFRYPELYWC</sequence>
<name>A0A2S5R8B7_9PROT</name>
<keyword evidence="2" id="KW-1185">Reference proteome</keyword>
<gene>
    <name evidence="1" type="ORF">HCUR_00963</name>
</gene>
<evidence type="ECO:0000313" key="2">
    <source>
        <dbReference type="Proteomes" id="UP000239425"/>
    </source>
</evidence>
<organism evidence="1 2">
    <name type="scientific">Holospora curviuscula</name>
    <dbReference type="NCBI Taxonomy" id="1082868"/>
    <lineage>
        <taxon>Bacteria</taxon>
        <taxon>Pseudomonadati</taxon>
        <taxon>Pseudomonadota</taxon>
        <taxon>Alphaproteobacteria</taxon>
        <taxon>Holosporales</taxon>
        <taxon>Holosporaceae</taxon>
        <taxon>Holospora</taxon>
    </lineage>
</organism>
<evidence type="ECO:0000313" key="1">
    <source>
        <dbReference type="EMBL" id="PPE03581.1"/>
    </source>
</evidence>
<reference evidence="1 2" key="1">
    <citation type="submission" date="2017-11" db="EMBL/GenBank/DDBJ databases">
        <title>Comparative genomic analysis of Holospora spp., intranuclear symbionts of paramecia.</title>
        <authorList>
            <person name="Garushyants S.K."/>
            <person name="Beliavskaya A."/>
            <person name="Malko D.B."/>
            <person name="Logacheva M.D."/>
            <person name="Rautian M.S."/>
            <person name="Gelfand M.S."/>
        </authorList>
    </citation>
    <scope>NUCLEOTIDE SEQUENCE [LARGE SCALE GENOMIC DNA]</scope>
    <source>
        <strain evidence="2">02AZ16</strain>
    </source>
</reference>
<protein>
    <submittedName>
        <fullName evidence="1">Uncharacterized protein</fullName>
    </submittedName>
</protein>
<comment type="caution">
    <text evidence="1">The sequence shown here is derived from an EMBL/GenBank/DDBJ whole genome shotgun (WGS) entry which is preliminary data.</text>
</comment>
<dbReference type="EMBL" id="PHHC01000093">
    <property type="protein sequence ID" value="PPE03581.1"/>
    <property type="molecule type" value="Genomic_DNA"/>
</dbReference>